<dbReference type="EMBL" id="KV878126">
    <property type="protein sequence ID" value="OJI98697.1"/>
    <property type="molecule type" value="Genomic_DNA"/>
</dbReference>
<evidence type="ECO:0000259" key="4">
    <source>
        <dbReference type="Pfam" id="PF24883"/>
    </source>
</evidence>
<name>A0A1L9PAY6_ASPVE</name>
<dbReference type="SUPFAM" id="SSF48403">
    <property type="entry name" value="Ankyrin repeat"/>
    <property type="match status" value="1"/>
</dbReference>
<dbReference type="InterPro" id="IPR054471">
    <property type="entry name" value="GPIID_WHD"/>
</dbReference>
<feature type="repeat" description="ANK" evidence="2">
    <location>
        <begin position="742"/>
        <end position="774"/>
    </location>
</feature>
<dbReference type="InterPro" id="IPR036770">
    <property type="entry name" value="Ankyrin_rpt-contain_sf"/>
</dbReference>
<evidence type="ECO:0000256" key="2">
    <source>
        <dbReference type="PROSITE-ProRule" id="PRU00023"/>
    </source>
</evidence>
<dbReference type="Pfam" id="PF12796">
    <property type="entry name" value="Ank_2"/>
    <property type="match status" value="1"/>
</dbReference>
<keyword evidence="2" id="KW-0040">ANK repeat</keyword>
<dbReference type="RefSeq" id="XP_040664460.1">
    <property type="nucleotide sequence ID" value="XM_040809792.1"/>
</dbReference>
<dbReference type="Gene3D" id="3.40.50.300">
    <property type="entry name" value="P-loop containing nucleotide triphosphate hydrolases"/>
    <property type="match status" value="1"/>
</dbReference>
<dbReference type="SMART" id="SM00248">
    <property type="entry name" value="ANK"/>
    <property type="match status" value="5"/>
</dbReference>
<organism evidence="5 6">
    <name type="scientific">Aspergillus versicolor CBS 583.65</name>
    <dbReference type="NCBI Taxonomy" id="1036611"/>
    <lineage>
        <taxon>Eukaryota</taxon>
        <taxon>Fungi</taxon>
        <taxon>Dikarya</taxon>
        <taxon>Ascomycota</taxon>
        <taxon>Pezizomycotina</taxon>
        <taxon>Eurotiomycetes</taxon>
        <taxon>Eurotiomycetidae</taxon>
        <taxon>Eurotiales</taxon>
        <taxon>Aspergillaceae</taxon>
        <taxon>Aspergillus</taxon>
        <taxon>Aspergillus subgen. Nidulantes</taxon>
    </lineage>
</organism>
<evidence type="ECO:0000256" key="1">
    <source>
        <dbReference type="ARBA" id="ARBA00022737"/>
    </source>
</evidence>
<feature type="domain" description="GPI inositol-deacylase winged helix" evidence="3">
    <location>
        <begin position="471"/>
        <end position="547"/>
    </location>
</feature>
<protein>
    <recommendedName>
        <fullName evidence="7">NACHT domain-containing protein</fullName>
    </recommendedName>
</protein>
<sequence length="867" mass="97259">MSFGYGAGDFLSVLLFANEIRRRFVYAPTHFKNTAEGIKSLSNVLRDIEDIDPENALSKSQRQQLEDISRSCCGVLQELHHLLARYHNIEMDTADPKATRGPRHFSRRVWQRLKWDPKEIEAFEQRIRGQVAIFNLFMSRLNIQINLAICETTTRSRDDIAAIKHFHSDDELDKVLEWLSPVNYAAQQNDFLNQQQPGSGQWLLGASQFRGWLEGSNQTLFCPGIPGSGKTIMVSIIIDYLERAFKHGESIGIAYVYCSFRQRPSQTFRDLLASVVRQLVQRSLEIPNSVRTAYAQSRNKKIQPSVSELLQFLQVFSAQLSRVFIVVDALDECGSTARESFIAAIYGLQKEHNVNLLATSRYIPDTIAAFEACPTLEIRATMEDVWRYLRSQLSRLPSFVSRNKDLQCEIIAEVSKAVGGMFLLAKLHLDSLVGKRSQKAVQMALKSLPSGSNAYDSAYSTAMERIEGQVSDQRDMAKQVLSWITCAGPLTTRELQHALAVEIGVPYLDDANISDVEDIVSVCAGLVIVDEQSNIIRLVHYTAQEYFERTWSSWFPSAQHNIAVTCITYLSYDFCKDCPSHSIHEAGVLDKYPLYRYAAQNWGRHGEIQRQDLGIMLDFLGNKQKATCAAQVLLEDSPWPIPKEVDGIHLASYFGLDNTVHELVMIGWDINLPDSLGKSPLSWAACEGHVGLVQLLLDLGASRDSMDTNWHTPLSWAAKTGQCDVVELLVNLGADKQSRDKYGQSPLSLAAKYGQRTVVEFLLKAGADVESRDNNGQTALLWAANQDHPDIVRLLLENEDKMENYPVLSWSTATVNEKEADTLKFEECEKGDPLTSGRDGAGNGRLVISLPGESTDDTVFDWTDQIK</sequence>
<keyword evidence="1" id="KW-0677">Repeat</keyword>
<dbReference type="SUPFAM" id="SSF52540">
    <property type="entry name" value="P-loop containing nucleoside triphosphate hydrolases"/>
    <property type="match status" value="1"/>
</dbReference>
<feature type="repeat" description="ANK" evidence="2">
    <location>
        <begin position="775"/>
        <end position="798"/>
    </location>
</feature>
<feature type="repeat" description="ANK" evidence="2">
    <location>
        <begin position="709"/>
        <end position="741"/>
    </location>
</feature>
<dbReference type="Gene3D" id="1.25.40.20">
    <property type="entry name" value="Ankyrin repeat-containing domain"/>
    <property type="match status" value="2"/>
</dbReference>
<dbReference type="Pfam" id="PF24883">
    <property type="entry name" value="NPHP3_N"/>
    <property type="match status" value="1"/>
</dbReference>
<dbReference type="AlphaFoldDB" id="A0A1L9PAY6"/>
<evidence type="ECO:0000313" key="5">
    <source>
        <dbReference type="EMBL" id="OJI98697.1"/>
    </source>
</evidence>
<dbReference type="PANTHER" id="PTHR10039">
    <property type="entry name" value="AMELOGENIN"/>
    <property type="match status" value="1"/>
</dbReference>
<dbReference type="Proteomes" id="UP000184073">
    <property type="component" value="Unassembled WGS sequence"/>
</dbReference>
<dbReference type="STRING" id="1036611.A0A1L9PAY6"/>
<dbReference type="PROSITE" id="PS50297">
    <property type="entry name" value="ANK_REP_REGION"/>
    <property type="match status" value="4"/>
</dbReference>
<gene>
    <name evidence="5" type="ORF">ASPVEDRAFT_25555</name>
</gene>
<dbReference type="OrthoDB" id="195446at2759"/>
<dbReference type="PROSITE" id="PS50088">
    <property type="entry name" value="ANK_REPEAT"/>
    <property type="match status" value="4"/>
</dbReference>
<dbReference type="InterPro" id="IPR027417">
    <property type="entry name" value="P-loop_NTPase"/>
</dbReference>
<dbReference type="InterPro" id="IPR056884">
    <property type="entry name" value="NPHP3-like_N"/>
</dbReference>
<evidence type="ECO:0008006" key="7">
    <source>
        <dbReference type="Google" id="ProtNLM"/>
    </source>
</evidence>
<dbReference type="PANTHER" id="PTHR10039:SF15">
    <property type="entry name" value="NACHT DOMAIN-CONTAINING PROTEIN"/>
    <property type="match status" value="1"/>
</dbReference>
<keyword evidence="6" id="KW-1185">Reference proteome</keyword>
<dbReference type="InterPro" id="IPR002110">
    <property type="entry name" value="Ankyrin_rpt"/>
</dbReference>
<evidence type="ECO:0000313" key="6">
    <source>
        <dbReference type="Proteomes" id="UP000184073"/>
    </source>
</evidence>
<proteinExistence type="predicted"/>
<dbReference type="Pfam" id="PF13637">
    <property type="entry name" value="Ank_4"/>
    <property type="match status" value="1"/>
</dbReference>
<dbReference type="GeneID" id="63725303"/>
<accession>A0A1L9PAY6</accession>
<dbReference type="VEuPathDB" id="FungiDB:ASPVEDRAFT_25555"/>
<dbReference type="Pfam" id="PF22939">
    <property type="entry name" value="WHD_GPIID"/>
    <property type="match status" value="1"/>
</dbReference>
<reference evidence="6" key="1">
    <citation type="journal article" date="2017" name="Genome Biol.">
        <title>Comparative genomics reveals high biological diversity and specific adaptations in the industrially and medically important fungal genus Aspergillus.</title>
        <authorList>
            <person name="de Vries R.P."/>
            <person name="Riley R."/>
            <person name="Wiebenga A."/>
            <person name="Aguilar-Osorio G."/>
            <person name="Amillis S."/>
            <person name="Uchima C.A."/>
            <person name="Anderluh G."/>
            <person name="Asadollahi M."/>
            <person name="Askin M."/>
            <person name="Barry K."/>
            <person name="Battaglia E."/>
            <person name="Bayram O."/>
            <person name="Benocci T."/>
            <person name="Braus-Stromeyer S.A."/>
            <person name="Caldana C."/>
            <person name="Canovas D."/>
            <person name="Cerqueira G.C."/>
            <person name="Chen F."/>
            <person name="Chen W."/>
            <person name="Choi C."/>
            <person name="Clum A."/>
            <person name="Dos Santos R.A."/>
            <person name="Damasio A.R."/>
            <person name="Diallinas G."/>
            <person name="Emri T."/>
            <person name="Fekete E."/>
            <person name="Flipphi M."/>
            <person name="Freyberg S."/>
            <person name="Gallo A."/>
            <person name="Gournas C."/>
            <person name="Habgood R."/>
            <person name="Hainaut M."/>
            <person name="Harispe M.L."/>
            <person name="Henrissat B."/>
            <person name="Hilden K.S."/>
            <person name="Hope R."/>
            <person name="Hossain A."/>
            <person name="Karabika E."/>
            <person name="Karaffa L."/>
            <person name="Karanyi Z."/>
            <person name="Krasevec N."/>
            <person name="Kuo A."/>
            <person name="Kusch H."/>
            <person name="LaButti K."/>
            <person name="Lagendijk E.L."/>
            <person name="Lapidus A."/>
            <person name="Levasseur A."/>
            <person name="Lindquist E."/>
            <person name="Lipzen A."/>
            <person name="Logrieco A.F."/>
            <person name="MacCabe A."/>
            <person name="Maekelae M.R."/>
            <person name="Malavazi I."/>
            <person name="Melin P."/>
            <person name="Meyer V."/>
            <person name="Mielnichuk N."/>
            <person name="Miskei M."/>
            <person name="Molnar A.P."/>
            <person name="Mule G."/>
            <person name="Ngan C.Y."/>
            <person name="Orejas M."/>
            <person name="Orosz E."/>
            <person name="Ouedraogo J.P."/>
            <person name="Overkamp K.M."/>
            <person name="Park H.-S."/>
            <person name="Perrone G."/>
            <person name="Piumi F."/>
            <person name="Punt P.J."/>
            <person name="Ram A.F."/>
            <person name="Ramon A."/>
            <person name="Rauscher S."/>
            <person name="Record E."/>
            <person name="Riano-Pachon D.M."/>
            <person name="Robert V."/>
            <person name="Roehrig J."/>
            <person name="Ruller R."/>
            <person name="Salamov A."/>
            <person name="Salih N.S."/>
            <person name="Samson R.A."/>
            <person name="Sandor E."/>
            <person name="Sanguinetti M."/>
            <person name="Schuetze T."/>
            <person name="Sepcic K."/>
            <person name="Shelest E."/>
            <person name="Sherlock G."/>
            <person name="Sophianopoulou V."/>
            <person name="Squina F.M."/>
            <person name="Sun H."/>
            <person name="Susca A."/>
            <person name="Todd R.B."/>
            <person name="Tsang A."/>
            <person name="Unkles S.E."/>
            <person name="van de Wiele N."/>
            <person name="van Rossen-Uffink D."/>
            <person name="Oliveira J.V."/>
            <person name="Vesth T.C."/>
            <person name="Visser J."/>
            <person name="Yu J.-H."/>
            <person name="Zhou M."/>
            <person name="Andersen M.R."/>
            <person name="Archer D.B."/>
            <person name="Baker S.E."/>
            <person name="Benoit I."/>
            <person name="Brakhage A.A."/>
            <person name="Braus G.H."/>
            <person name="Fischer R."/>
            <person name="Frisvad J.C."/>
            <person name="Goldman G.H."/>
            <person name="Houbraken J."/>
            <person name="Oakley B."/>
            <person name="Pocsi I."/>
            <person name="Scazzocchio C."/>
            <person name="Seiboth B."/>
            <person name="vanKuyk P.A."/>
            <person name="Wortman J."/>
            <person name="Dyer P.S."/>
            <person name="Grigoriev I.V."/>
        </authorList>
    </citation>
    <scope>NUCLEOTIDE SEQUENCE [LARGE SCALE GENOMIC DNA]</scope>
    <source>
        <strain evidence="6">CBS 583.65</strain>
    </source>
</reference>
<feature type="domain" description="Nephrocystin 3-like N-terminal" evidence="4">
    <location>
        <begin position="198"/>
        <end position="361"/>
    </location>
</feature>
<feature type="repeat" description="ANK" evidence="2">
    <location>
        <begin position="676"/>
        <end position="708"/>
    </location>
</feature>
<evidence type="ECO:0000259" key="3">
    <source>
        <dbReference type="Pfam" id="PF22939"/>
    </source>
</evidence>